<sequence length="536" mass="59090">MSFEFIGSIVAMSLLGVVLSLSVYVVLRPALLGLKTCLLAGTAAGITVGFWAPIMDRFSVLWLAHLLVDFFVYNFNMWSLICLVFVALHCAIFASNSFVVWEDRMVNWFLSTFGACCLVAVCVSPAPPRQKILGIAHAITFLVLSRVVASINLCREEQMPYCTPSFAPSRWSVGLLYVAALILPKVVKSFYNLLASYHSAAPLWIESGLSLMMLMNAVYWTLDLIETDSVVAAYWGTSFDLGLVKSFKLAIARIVLFSSLVLANFSWSRGPLCVKIELSPATTTTITTGPDLPPRTADASTTASSPVQRGPAPPRQPSATILGYGNVYGSSYFLLVLNLAVAVLLVTKPVGALSICILVVQILTLLELYDLLELRRNLIAPVVFSLLGYQHFFSTGHQATIPSIQWDIGFMTTETIFFPFTHLNIFLNTFGSFLIVCSAVPLITLWKIPPSAKPITMLSQVVTNVTTVLTYQILTSIMSFLFAAIFRRHLMVWKVFAPRFMLSALLLIVLNVTLAIFTILFATGRLLMQVNRIFGR</sequence>
<feature type="transmembrane region" description="Helical" evidence="2">
    <location>
        <begin position="105"/>
        <end position="125"/>
    </location>
</feature>
<gene>
    <name evidence="3" type="ORF">METBIDRAFT_30148</name>
</gene>
<dbReference type="Proteomes" id="UP000092555">
    <property type="component" value="Unassembled WGS sequence"/>
</dbReference>
<feature type="transmembrane region" description="Helical" evidence="2">
    <location>
        <begin position="132"/>
        <end position="151"/>
    </location>
</feature>
<dbReference type="RefSeq" id="XP_018714210.1">
    <property type="nucleotide sequence ID" value="XM_018855566.1"/>
</dbReference>
<keyword evidence="2" id="KW-1133">Transmembrane helix</keyword>
<accession>A0A1A0HHU2</accession>
<feature type="transmembrane region" description="Helical" evidence="2">
    <location>
        <begin position="468"/>
        <end position="488"/>
    </location>
</feature>
<dbReference type="AlphaFoldDB" id="A0A1A0HHU2"/>
<feature type="transmembrane region" description="Helical" evidence="2">
    <location>
        <begin position="6"/>
        <end position="27"/>
    </location>
</feature>
<feature type="compositionally biased region" description="Polar residues" evidence="1">
    <location>
        <begin position="298"/>
        <end position="307"/>
    </location>
</feature>
<organism evidence="3 4">
    <name type="scientific">Metschnikowia bicuspidata var. bicuspidata NRRL YB-4993</name>
    <dbReference type="NCBI Taxonomy" id="869754"/>
    <lineage>
        <taxon>Eukaryota</taxon>
        <taxon>Fungi</taxon>
        <taxon>Dikarya</taxon>
        <taxon>Ascomycota</taxon>
        <taxon>Saccharomycotina</taxon>
        <taxon>Pichiomycetes</taxon>
        <taxon>Metschnikowiaceae</taxon>
        <taxon>Metschnikowia</taxon>
    </lineage>
</organism>
<dbReference type="GO" id="GO:0051377">
    <property type="term" value="F:mannose-ethanolamine phosphotransferase activity"/>
    <property type="evidence" value="ECO:0007669"/>
    <property type="project" value="TreeGrafter"/>
</dbReference>
<protein>
    <recommendedName>
        <fullName evidence="5">GPI ethanolamine phosphate transferase 1</fullName>
    </recommendedName>
</protein>
<feature type="transmembrane region" description="Helical" evidence="2">
    <location>
        <begin position="171"/>
        <end position="191"/>
    </location>
</feature>
<dbReference type="EMBL" id="LXTC01000001">
    <property type="protein sequence ID" value="OBA23729.1"/>
    <property type="molecule type" value="Genomic_DNA"/>
</dbReference>
<dbReference type="STRING" id="869754.A0A1A0HHU2"/>
<feature type="transmembrane region" description="Helical" evidence="2">
    <location>
        <begin position="425"/>
        <end position="448"/>
    </location>
</feature>
<evidence type="ECO:0000256" key="2">
    <source>
        <dbReference type="SAM" id="Phobius"/>
    </source>
</evidence>
<feature type="region of interest" description="Disordered" evidence="1">
    <location>
        <begin position="285"/>
        <end position="315"/>
    </location>
</feature>
<feature type="transmembrane region" description="Helical" evidence="2">
    <location>
        <begin position="325"/>
        <end position="346"/>
    </location>
</feature>
<dbReference type="PANTHER" id="PTHR23071:SF1">
    <property type="entry name" value="GPI ETHANOLAMINE PHOSPHATE TRANSFERASE 3"/>
    <property type="match status" value="1"/>
</dbReference>
<keyword evidence="2" id="KW-0812">Transmembrane</keyword>
<feature type="transmembrane region" description="Helical" evidence="2">
    <location>
        <begin position="352"/>
        <end position="369"/>
    </location>
</feature>
<dbReference type="OrthoDB" id="272139at2759"/>
<feature type="transmembrane region" description="Helical" evidence="2">
    <location>
        <begin position="500"/>
        <end position="522"/>
    </location>
</feature>
<reference evidence="3 4" key="1">
    <citation type="submission" date="2016-05" db="EMBL/GenBank/DDBJ databases">
        <title>Comparative genomics of biotechnologically important yeasts.</title>
        <authorList>
            <consortium name="DOE Joint Genome Institute"/>
            <person name="Riley R."/>
            <person name="Haridas S."/>
            <person name="Wolfe K.H."/>
            <person name="Lopes M.R."/>
            <person name="Hittinger C.T."/>
            <person name="Goker M."/>
            <person name="Salamov A."/>
            <person name="Wisecaver J."/>
            <person name="Long T.M."/>
            <person name="Aerts A.L."/>
            <person name="Barry K."/>
            <person name="Choi C."/>
            <person name="Clum A."/>
            <person name="Coughlan A.Y."/>
            <person name="Deshpande S."/>
            <person name="Douglass A.P."/>
            <person name="Hanson S.J."/>
            <person name="Klenk H.-P."/>
            <person name="LaButti K."/>
            <person name="Lapidus A."/>
            <person name="Lindquist E."/>
            <person name="Lipzen A."/>
            <person name="Meier-kolthoff J.P."/>
            <person name="Ohm R.A."/>
            <person name="Otillar R.P."/>
            <person name="Pangilinan J."/>
            <person name="Peng Y."/>
            <person name="Rokas A."/>
            <person name="Rosa C.A."/>
            <person name="Scheuner C."/>
            <person name="Sibirny A.A."/>
            <person name="Slot J.C."/>
            <person name="Stielow J.B."/>
            <person name="Sun H."/>
            <person name="Kurtzman C.P."/>
            <person name="Blackwell M."/>
            <person name="Grigoriev I.V."/>
            <person name="Jeffries T.W."/>
        </authorList>
    </citation>
    <scope>NUCLEOTIDE SEQUENCE [LARGE SCALE GENOMIC DNA]</scope>
    <source>
        <strain evidence="3 4">NRRL YB-4993</strain>
    </source>
</reference>
<feature type="transmembrane region" description="Helical" evidence="2">
    <location>
        <begin position="242"/>
        <end position="265"/>
    </location>
</feature>
<feature type="transmembrane region" description="Helical" evidence="2">
    <location>
        <begin position="80"/>
        <end position="99"/>
    </location>
</feature>
<dbReference type="PANTHER" id="PTHR23071">
    <property type="entry name" value="PHOSPHATIDYLINOSITOL GLYCAN"/>
    <property type="match status" value="1"/>
</dbReference>
<dbReference type="GeneID" id="30028542"/>
<evidence type="ECO:0000313" key="3">
    <source>
        <dbReference type="EMBL" id="OBA23729.1"/>
    </source>
</evidence>
<feature type="transmembrane region" description="Helical" evidence="2">
    <location>
        <begin position="34"/>
        <end position="52"/>
    </location>
</feature>
<dbReference type="InterPro" id="IPR039524">
    <property type="entry name" value="PIGO/GPI13"/>
</dbReference>
<keyword evidence="4" id="KW-1185">Reference proteome</keyword>
<dbReference type="GO" id="GO:0005789">
    <property type="term" value="C:endoplasmic reticulum membrane"/>
    <property type="evidence" value="ECO:0007669"/>
    <property type="project" value="TreeGrafter"/>
</dbReference>
<evidence type="ECO:0000256" key="1">
    <source>
        <dbReference type="SAM" id="MobiDB-lite"/>
    </source>
</evidence>
<name>A0A1A0HHU2_9ASCO</name>
<evidence type="ECO:0008006" key="5">
    <source>
        <dbReference type="Google" id="ProtNLM"/>
    </source>
</evidence>
<dbReference type="GO" id="GO:0006506">
    <property type="term" value="P:GPI anchor biosynthetic process"/>
    <property type="evidence" value="ECO:0007669"/>
    <property type="project" value="InterPro"/>
</dbReference>
<proteinExistence type="predicted"/>
<keyword evidence="2" id="KW-0472">Membrane</keyword>
<evidence type="ECO:0000313" key="4">
    <source>
        <dbReference type="Proteomes" id="UP000092555"/>
    </source>
</evidence>
<comment type="caution">
    <text evidence="3">The sequence shown here is derived from an EMBL/GenBank/DDBJ whole genome shotgun (WGS) entry which is preliminary data.</text>
</comment>